<gene>
    <name evidence="2" type="ORF">FFIC_280750</name>
</gene>
<dbReference type="OrthoDB" id="2168834at2"/>
<dbReference type="EMBL" id="DF968005">
    <property type="protein sequence ID" value="GAP00070.1"/>
    <property type="molecule type" value="Genomic_DNA"/>
</dbReference>
<evidence type="ECO:0000313" key="2">
    <source>
        <dbReference type="EMBL" id="GAP00070.1"/>
    </source>
</evidence>
<reference evidence="2 3" key="1">
    <citation type="journal article" date="2015" name="BMC Genomics">
        <title>Comparative genomics of Fructobacillus spp. and Leuconostoc spp. reveals niche-specific evolution of Fructobacillus spp.</title>
        <authorList>
            <person name="Endo A."/>
            <person name="Tanizawa Y."/>
            <person name="Tanaka N."/>
            <person name="Maeno S."/>
            <person name="Kumar H."/>
            <person name="Shiwa Y."/>
            <person name="Okada S."/>
            <person name="Yoshikawa H."/>
            <person name="Dicks L."/>
            <person name="Nakagawa J."/>
            <person name="Arita M."/>
        </authorList>
    </citation>
    <scope>NUCLEOTIDE SEQUENCE [LARGE SCALE GENOMIC DNA]</scope>
    <source>
        <strain evidence="2 3">JCM 12225</strain>
    </source>
</reference>
<feature type="transmembrane region" description="Helical" evidence="1">
    <location>
        <begin position="12"/>
        <end position="29"/>
    </location>
</feature>
<keyword evidence="1" id="KW-0472">Membrane</keyword>
<keyword evidence="1" id="KW-0812">Transmembrane</keyword>
<accession>A0A0K8MJM7</accession>
<organism evidence="2 3">
    <name type="scientific">Fructobacillus ficulneus</name>
    <dbReference type="NCBI Taxonomy" id="157463"/>
    <lineage>
        <taxon>Bacteria</taxon>
        <taxon>Bacillati</taxon>
        <taxon>Bacillota</taxon>
        <taxon>Bacilli</taxon>
        <taxon>Lactobacillales</taxon>
        <taxon>Lactobacillaceae</taxon>
        <taxon>Fructobacillus</taxon>
    </lineage>
</organism>
<dbReference type="Proteomes" id="UP000253891">
    <property type="component" value="Unassembled WGS sequence"/>
</dbReference>
<feature type="transmembrane region" description="Helical" evidence="1">
    <location>
        <begin position="153"/>
        <end position="178"/>
    </location>
</feature>
<feature type="transmembrane region" description="Helical" evidence="1">
    <location>
        <begin position="84"/>
        <end position="107"/>
    </location>
</feature>
<evidence type="ECO:0000256" key="1">
    <source>
        <dbReference type="SAM" id="Phobius"/>
    </source>
</evidence>
<feature type="transmembrane region" description="Helical" evidence="1">
    <location>
        <begin position="119"/>
        <end position="141"/>
    </location>
</feature>
<feature type="transmembrane region" description="Helical" evidence="1">
    <location>
        <begin position="198"/>
        <end position="218"/>
    </location>
</feature>
<evidence type="ECO:0000313" key="3">
    <source>
        <dbReference type="Proteomes" id="UP000253891"/>
    </source>
</evidence>
<protein>
    <submittedName>
        <fullName evidence="2">Uncharacterized protein</fullName>
    </submittedName>
</protein>
<keyword evidence="3" id="KW-1185">Reference proteome</keyword>
<feature type="transmembrane region" description="Helical" evidence="1">
    <location>
        <begin position="41"/>
        <end position="63"/>
    </location>
</feature>
<name>A0A0K8MJM7_9LACO</name>
<sequence>MLKNLSIFASWRTQVVTLVLEPIFTVMFYRQLNPNSNQTQMVVSAIILTMLTQFITVYAQVFVKAQVNGILLDIFGHWSTFWRFQWRAVTVAALVAGGQGLVIGGLYGAIQKTFLVSGWQVLEIVVVSLVVSSVVTPVFVIQSLGRANPYFGTNLLVGILPFISATLLPISVYPQWLATLSYLSPYWLIQNIVWTGQVSWPLVILYSASYGLVGALICQRKRRQLLQN</sequence>
<dbReference type="AlphaFoldDB" id="A0A0K8MJM7"/>
<proteinExistence type="predicted"/>
<dbReference type="STRING" id="157463.GCA_001047075_00983"/>
<keyword evidence="1" id="KW-1133">Transmembrane helix</keyword>
<dbReference type="RefSeq" id="WP_148666488.1">
    <property type="nucleotide sequence ID" value="NZ_DF968005.1"/>
</dbReference>